<sequence length="113" mass="12496">MRLPIHEPDRNGKLEAQSVMRGLEGVLHILSRRVGQYLGDFLPVYQEMKSDRGCRIQSVYGPPGQDILLEPVAMSKKRAVGTGGFHDLYLLPVTSEIVRGSLLSAMPQFCVDG</sequence>
<organism evidence="1 2">
    <name type="scientific">Asaia krungthepensis NRIC 0535</name>
    <dbReference type="NCBI Taxonomy" id="1307925"/>
    <lineage>
        <taxon>Bacteria</taxon>
        <taxon>Pseudomonadati</taxon>
        <taxon>Pseudomonadota</taxon>
        <taxon>Alphaproteobacteria</taxon>
        <taxon>Acetobacterales</taxon>
        <taxon>Acetobacteraceae</taxon>
        <taxon>Asaia</taxon>
    </lineage>
</organism>
<keyword evidence="2" id="KW-1185">Reference proteome</keyword>
<gene>
    <name evidence="1" type="ORF">AA0535_0773</name>
</gene>
<proteinExistence type="predicted"/>
<comment type="caution">
    <text evidence="1">The sequence shown here is derived from an EMBL/GenBank/DDBJ whole genome shotgun (WGS) entry which is preliminary data.</text>
</comment>
<protein>
    <submittedName>
        <fullName evidence="1">Uncharacterized protein</fullName>
    </submittedName>
</protein>
<dbReference type="EMBL" id="BAPV01000004">
    <property type="protein sequence ID" value="GBQ85479.1"/>
    <property type="molecule type" value="Genomic_DNA"/>
</dbReference>
<accession>A0ABQ0PZI7</accession>
<name>A0ABQ0PZI7_9PROT</name>
<reference evidence="1" key="1">
    <citation type="submission" date="2013-04" db="EMBL/GenBank/DDBJ databases">
        <title>The genome sequencing project of 58 acetic acid bacteria.</title>
        <authorList>
            <person name="Okamoto-Kainuma A."/>
            <person name="Ishikawa M."/>
            <person name="Umino S."/>
            <person name="Koizumi Y."/>
            <person name="Shiwa Y."/>
            <person name="Yoshikawa H."/>
            <person name="Matsutani M."/>
            <person name="Matsushita K."/>
        </authorList>
    </citation>
    <scope>NUCLEOTIDE SEQUENCE</scope>
    <source>
        <strain evidence="1">NRIC 0535</strain>
    </source>
</reference>
<dbReference type="Proteomes" id="UP001062776">
    <property type="component" value="Unassembled WGS sequence"/>
</dbReference>
<evidence type="ECO:0000313" key="1">
    <source>
        <dbReference type="EMBL" id="GBQ85479.1"/>
    </source>
</evidence>
<evidence type="ECO:0000313" key="2">
    <source>
        <dbReference type="Proteomes" id="UP001062776"/>
    </source>
</evidence>